<feature type="compositionally biased region" description="Basic residues" evidence="9">
    <location>
        <begin position="614"/>
        <end position="629"/>
    </location>
</feature>
<dbReference type="EC" id="3.6.4.13" evidence="1"/>
<dbReference type="FunFam" id="3.40.50.300:FF:000079">
    <property type="entry name" value="probable ATP-dependent RNA helicase DDX17"/>
    <property type="match status" value="1"/>
</dbReference>
<evidence type="ECO:0000256" key="1">
    <source>
        <dbReference type="ARBA" id="ARBA00012552"/>
    </source>
</evidence>
<feature type="compositionally biased region" description="Acidic residues" evidence="9">
    <location>
        <begin position="45"/>
        <end position="56"/>
    </location>
</feature>
<dbReference type="GO" id="GO:0005524">
    <property type="term" value="F:ATP binding"/>
    <property type="evidence" value="ECO:0007669"/>
    <property type="project" value="UniProtKB-KW"/>
</dbReference>
<dbReference type="InterPro" id="IPR027417">
    <property type="entry name" value="P-loop_NTPase"/>
</dbReference>
<keyword evidence="4 8" id="KW-0347">Helicase</keyword>
<dbReference type="GO" id="GO:0016787">
    <property type="term" value="F:hydrolase activity"/>
    <property type="evidence" value="ECO:0007669"/>
    <property type="project" value="UniProtKB-KW"/>
</dbReference>
<dbReference type="GO" id="GO:0003724">
    <property type="term" value="F:RNA helicase activity"/>
    <property type="evidence" value="ECO:0007669"/>
    <property type="project" value="UniProtKB-EC"/>
</dbReference>
<dbReference type="Pfam" id="PF00271">
    <property type="entry name" value="Helicase_C"/>
    <property type="match status" value="1"/>
</dbReference>
<dbReference type="SMART" id="SM00490">
    <property type="entry name" value="HELICc"/>
    <property type="match status" value="1"/>
</dbReference>
<evidence type="ECO:0000256" key="6">
    <source>
        <dbReference type="ARBA" id="ARBA00022884"/>
    </source>
</evidence>
<dbReference type="PROSITE" id="PS51192">
    <property type="entry name" value="HELICASE_ATP_BIND_1"/>
    <property type="match status" value="1"/>
</dbReference>
<evidence type="ECO:0000256" key="2">
    <source>
        <dbReference type="ARBA" id="ARBA00022741"/>
    </source>
</evidence>
<name>A0A8K0DWI4_9ROSA</name>
<dbReference type="SMART" id="SM00487">
    <property type="entry name" value="DEXDc"/>
    <property type="match status" value="1"/>
</dbReference>
<dbReference type="PROSITE" id="PS51194">
    <property type="entry name" value="HELICASE_CTER"/>
    <property type="match status" value="1"/>
</dbReference>
<dbReference type="Pfam" id="PF00270">
    <property type="entry name" value="DEAD"/>
    <property type="match status" value="1"/>
</dbReference>
<dbReference type="Proteomes" id="UP000796880">
    <property type="component" value="Unassembled WGS sequence"/>
</dbReference>
<accession>A0A8K0DWI4</accession>
<dbReference type="InterPro" id="IPR000629">
    <property type="entry name" value="RNA-helicase_DEAD-box_CS"/>
</dbReference>
<feature type="compositionally biased region" description="Low complexity" evidence="9">
    <location>
        <begin position="693"/>
        <end position="704"/>
    </location>
</feature>
<dbReference type="Gene3D" id="3.40.50.300">
    <property type="entry name" value="P-loop containing nucleotide triphosphate hydrolases"/>
    <property type="match status" value="2"/>
</dbReference>
<feature type="domain" description="Helicase C-terminal" evidence="11">
    <location>
        <begin position="458"/>
        <end position="607"/>
    </location>
</feature>
<feature type="region of interest" description="Disordered" evidence="9">
    <location>
        <begin position="612"/>
        <end position="671"/>
    </location>
</feature>
<dbReference type="InterPro" id="IPR001650">
    <property type="entry name" value="Helicase_C-like"/>
</dbReference>
<dbReference type="AlphaFoldDB" id="A0A8K0DWI4"/>
<feature type="compositionally biased region" description="Basic and acidic residues" evidence="9">
    <location>
        <begin position="759"/>
        <end position="775"/>
    </location>
</feature>
<dbReference type="OrthoDB" id="196131at2759"/>
<dbReference type="CDD" id="cd18787">
    <property type="entry name" value="SF2_C_DEAD"/>
    <property type="match status" value="1"/>
</dbReference>
<evidence type="ECO:0000256" key="4">
    <source>
        <dbReference type="ARBA" id="ARBA00022806"/>
    </source>
</evidence>
<keyword evidence="2 8" id="KW-0547">Nucleotide-binding</keyword>
<dbReference type="SUPFAM" id="SSF52540">
    <property type="entry name" value="P-loop containing nucleoside triphosphate hydrolases"/>
    <property type="match status" value="2"/>
</dbReference>
<feature type="domain" description="Helicase ATP-binding" evidence="10">
    <location>
        <begin position="258"/>
        <end position="433"/>
    </location>
</feature>
<protein>
    <recommendedName>
        <fullName evidence="1">RNA helicase</fullName>
        <ecNumber evidence="1">3.6.4.13</ecNumber>
    </recommendedName>
</protein>
<gene>
    <name evidence="13" type="ORF">FNV43_RR23645</name>
</gene>
<evidence type="ECO:0000256" key="5">
    <source>
        <dbReference type="ARBA" id="ARBA00022840"/>
    </source>
</evidence>
<feature type="short sequence motif" description="Q motif" evidence="7">
    <location>
        <begin position="227"/>
        <end position="255"/>
    </location>
</feature>
<dbReference type="PROSITE" id="PS51195">
    <property type="entry name" value="Q_MOTIF"/>
    <property type="match status" value="1"/>
</dbReference>
<comment type="similarity">
    <text evidence="8">Belongs to the DEAD box helicase family.</text>
</comment>
<reference evidence="13" key="1">
    <citation type="submission" date="2020-03" db="EMBL/GenBank/DDBJ databases">
        <title>A high-quality chromosome-level genome assembly of a woody plant with both climbing and erect habits, Rhamnella rubrinervis.</title>
        <authorList>
            <person name="Lu Z."/>
            <person name="Yang Y."/>
            <person name="Zhu X."/>
            <person name="Sun Y."/>
        </authorList>
    </citation>
    <scope>NUCLEOTIDE SEQUENCE</scope>
    <source>
        <strain evidence="13">BYM</strain>
        <tissue evidence="13">Leaf</tissue>
    </source>
</reference>
<evidence type="ECO:0000313" key="13">
    <source>
        <dbReference type="EMBL" id="KAF3436553.1"/>
    </source>
</evidence>
<feature type="compositionally biased region" description="Polar residues" evidence="9">
    <location>
        <begin position="656"/>
        <end position="671"/>
    </location>
</feature>
<evidence type="ECO:0000256" key="7">
    <source>
        <dbReference type="PROSITE-ProRule" id="PRU00552"/>
    </source>
</evidence>
<dbReference type="InterPro" id="IPR014014">
    <property type="entry name" value="RNA_helicase_DEAD_Q_motif"/>
</dbReference>
<keyword evidence="14" id="KW-1185">Reference proteome</keyword>
<feature type="compositionally biased region" description="Gly residues" evidence="9">
    <location>
        <begin position="630"/>
        <end position="652"/>
    </location>
</feature>
<dbReference type="EMBL" id="VOIH02000010">
    <property type="protein sequence ID" value="KAF3436553.1"/>
    <property type="molecule type" value="Genomic_DNA"/>
</dbReference>
<feature type="compositionally biased region" description="Basic and acidic residues" evidence="9">
    <location>
        <begin position="98"/>
        <end position="107"/>
    </location>
</feature>
<dbReference type="GO" id="GO:0003723">
    <property type="term" value="F:RNA binding"/>
    <property type="evidence" value="ECO:0007669"/>
    <property type="project" value="UniProtKB-KW"/>
</dbReference>
<feature type="region of interest" description="Disordered" evidence="9">
    <location>
        <begin position="693"/>
        <end position="775"/>
    </location>
</feature>
<evidence type="ECO:0000259" key="12">
    <source>
        <dbReference type="PROSITE" id="PS51195"/>
    </source>
</evidence>
<evidence type="ECO:0000259" key="11">
    <source>
        <dbReference type="PROSITE" id="PS51194"/>
    </source>
</evidence>
<feature type="region of interest" description="Disordered" evidence="9">
    <location>
        <begin position="90"/>
        <end position="112"/>
    </location>
</feature>
<dbReference type="CDD" id="cd17952">
    <property type="entry name" value="DEADc_DDX42"/>
    <property type="match status" value="1"/>
</dbReference>
<feature type="compositionally biased region" description="Acidic residues" evidence="9">
    <location>
        <begin position="67"/>
        <end position="77"/>
    </location>
</feature>
<feature type="region of interest" description="Disordered" evidence="9">
    <location>
        <begin position="1"/>
        <end position="77"/>
    </location>
</feature>
<evidence type="ECO:0000256" key="8">
    <source>
        <dbReference type="RuleBase" id="RU000492"/>
    </source>
</evidence>
<dbReference type="PANTHER" id="PTHR47958">
    <property type="entry name" value="ATP-DEPENDENT RNA HELICASE DBP3"/>
    <property type="match status" value="1"/>
</dbReference>
<evidence type="ECO:0000259" key="10">
    <source>
        <dbReference type="PROSITE" id="PS51192"/>
    </source>
</evidence>
<keyword evidence="5 8" id="KW-0067">ATP-binding</keyword>
<keyword evidence="6" id="KW-0694">RNA-binding</keyword>
<evidence type="ECO:0000256" key="3">
    <source>
        <dbReference type="ARBA" id="ARBA00022801"/>
    </source>
</evidence>
<organism evidence="13 14">
    <name type="scientific">Rhamnella rubrinervis</name>
    <dbReference type="NCBI Taxonomy" id="2594499"/>
    <lineage>
        <taxon>Eukaryota</taxon>
        <taxon>Viridiplantae</taxon>
        <taxon>Streptophyta</taxon>
        <taxon>Embryophyta</taxon>
        <taxon>Tracheophyta</taxon>
        <taxon>Spermatophyta</taxon>
        <taxon>Magnoliopsida</taxon>
        <taxon>eudicotyledons</taxon>
        <taxon>Gunneridae</taxon>
        <taxon>Pentapetalae</taxon>
        <taxon>rosids</taxon>
        <taxon>fabids</taxon>
        <taxon>Rosales</taxon>
        <taxon>Rhamnaceae</taxon>
        <taxon>rhamnoid group</taxon>
        <taxon>Rhamneae</taxon>
        <taxon>Rhamnella</taxon>
    </lineage>
</organism>
<dbReference type="InterPro" id="IPR014001">
    <property type="entry name" value="Helicase_ATP-bd"/>
</dbReference>
<keyword evidence="3 8" id="KW-0378">Hydrolase</keyword>
<feature type="domain" description="DEAD-box RNA helicase Q" evidence="12">
    <location>
        <begin position="227"/>
        <end position="255"/>
    </location>
</feature>
<evidence type="ECO:0000313" key="14">
    <source>
        <dbReference type="Proteomes" id="UP000796880"/>
    </source>
</evidence>
<sequence>MSKRKFGFEGFGINRQQTYNFERSEQAPQRLYVPPSRSNAHDNYEDTDLDNIDYEDHDAVKDGGDNSNDDGGNDEIDPLDAFMEGIHEEMRSAPPPKPVEKAEKYKDDEEDDPMESFLRAKKDLGLTLASEALHAGYDSDEEVYAAAKAVDAGMVEYDSDDNPVVMDKKRIEPIPALDHSSIEYEPFNKDFYEEKDSISGMSEQDVAEYRKSLSIRVSGFDVPRLVKTFEDCGFSSQLMNAIRKQAYEKPTAIQCQALPIALSGRDIIGIAKTGSGKTAAFVLPMIVHIMDQPELEKEEGPIGVICAPTRELAHQIYLEAKKFAKPHGIRVSAVYGGMSKLEQFKELKAGCEIVVATPGRLIDMLKMKALTMLRVTYLVLDEADRMFDLGFEPQIKSIVGQIRPDRQTLLFSATMPRKVEKLARETLTDPVRVTVGEVGMANEDITQVVHVIPSDAEKLPWLLEKLPGMIDDGDVLVFASKKATVDEIESQLAQRSFKVAALHGDKDQASRMEILQKFKSGIFHVLIATDVAARGLDIKSIKSVVNFDIARDMDMHVHRIGRTGRAGDKDGTAYTLITHKEARFAGELVNSLIAAGQNVSVELMDLAMKDGRFRSKRDARKGGGKKGKGRSGGGGGGSSGRGVRGVDFGLGIGYNPESNVPSQSAPSRSAAVNSLRTGMMAQFKSSFVAASSNSQNQGLSNSTSESAHKRPALPGFVSGGSIGGDIRRTQATINSPAPPSIVNTSSQNSGNATRNNLESSRDRPRERRRPSGWDR</sequence>
<proteinExistence type="inferred from homology"/>
<comment type="caution">
    <text evidence="13">The sequence shown here is derived from an EMBL/GenBank/DDBJ whole genome shotgun (WGS) entry which is preliminary data.</text>
</comment>
<feature type="compositionally biased region" description="Polar residues" evidence="9">
    <location>
        <begin position="729"/>
        <end position="757"/>
    </location>
</feature>
<dbReference type="PROSITE" id="PS00039">
    <property type="entry name" value="DEAD_ATP_HELICASE"/>
    <property type="match status" value="1"/>
</dbReference>
<dbReference type="InterPro" id="IPR011545">
    <property type="entry name" value="DEAD/DEAH_box_helicase_dom"/>
</dbReference>
<evidence type="ECO:0000256" key="9">
    <source>
        <dbReference type="SAM" id="MobiDB-lite"/>
    </source>
</evidence>